<organism evidence="2 3">
    <name type="scientific">Liparis tanakae</name>
    <name type="common">Tanaka's snailfish</name>
    <dbReference type="NCBI Taxonomy" id="230148"/>
    <lineage>
        <taxon>Eukaryota</taxon>
        <taxon>Metazoa</taxon>
        <taxon>Chordata</taxon>
        <taxon>Craniata</taxon>
        <taxon>Vertebrata</taxon>
        <taxon>Euteleostomi</taxon>
        <taxon>Actinopterygii</taxon>
        <taxon>Neopterygii</taxon>
        <taxon>Teleostei</taxon>
        <taxon>Neoteleostei</taxon>
        <taxon>Acanthomorphata</taxon>
        <taxon>Eupercaria</taxon>
        <taxon>Perciformes</taxon>
        <taxon>Cottioidei</taxon>
        <taxon>Cottales</taxon>
        <taxon>Liparidae</taxon>
        <taxon>Liparis</taxon>
    </lineage>
</organism>
<evidence type="ECO:0000256" key="1">
    <source>
        <dbReference type="SAM" id="MobiDB-lite"/>
    </source>
</evidence>
<feature type="region of interest" description="Disordered" evidence="1">
    <location>
        <begin position="1"/>
        <end position="22"/>
    </location>
</feature>
<feature type="compositionally biased region" description="Low complexity" evidence="1">
    <location>
        <begin position="1"/>
        <end position="14"/>
    </location>
</feature>
<keyword evidence="3" id="KW-1185">Reference proteome</keyword>
<dbReference type="Proteomes" id="UP000314294">
    <property type="component" value="Unassembled WGS sequence"/>
</dbReference>
<comment type="caution">
    <text evidence="2">The sequence shown here is derived from an EMBL/GenBank/DDBJ whole genome shotgun (WGS) entry which is preliminary data.</text>
</comment>
<name>A0A4Z2E9Q4_9TELE</name>
<proteinExistence type="predicted"/>
<sequence>MPQDTHTYTQTHTNTHIHTHTHTHTHIHTHRILTHWTSVIKHPQDTESLYKSSIHVDLFVTNRFTNKPGPGPVIKTRTSSTSVFPNCRTNTLTYYLYITLSACAPPSTPSLHISSL</sequence>
<evidence type="ECO:0000313" key="2">
    <source>
        <dbReference type="EMBL" id="TNN25254.1"/>
    </source>
</evidence>
<accession>A0A4Z2E9Q4</accession>
<evidence type="ECO:0000313" key="3">
    <source>
        <dbReference type="Proteomes" id="UP000314294"/>
    </source>
</evidence>
<reference evidence="2 3" key="1">
    <citation type="submission" date="2019-03" db="EMBL/GenBank/DDBJ databases">
        <title>First draft genome of Liparis tanakae, snailfish: a comprehensive survey of snailfish specific genes.</title>
        <authorList>
            <person name="Kim W."/>
            <person name="Song I."/>
            <person name="Jeong J.-H."/>
            <person name="Kim D."/>
            <person name="Kim S."/>
            <person name="Ryu S."/>
            <person name="Song J.Y."/>
            <person name="Lee S.K."/>
        </authorList>
    </citation>
    <scope>NUCLEOTIDE SEQUENCE [LARGE SCALE GENOMIC DNA]</scope>
    <source>
        <tissue evidence="2">Muscle</tissue>
    </source>
</reference>
<gene>
    <name evidence="2" type="ORF">EYF80_064618</name>
</gene>
<protein>
    <submittedName>
        <fullName evidence="2">Uncharacterized protein</fullName>
    </submittedName>
</protein>
<dbReference type="EMBL" id="SRLO01013053">
    <property type="protein sequence ID" value="TNN25254.1"/>
    <property type="molecule type" value="Genomic_DNA"/>
</dbReference>
<dbReference type="AlphaFoldDB" id="A0A4Z2E9Q4"/>